<name>A0ABS9VEN3_9BACT</name>
<dbReference type="EMBL" id="JAKZGO010000014">
    <property type="protein sequence ID" value="MCH7414905.1"/>
    <property type="molecule type" value="Genomic_DNA"/>
</dbReference>
<evidence type="ECO:0000313" key="2">
    <source>
        <dbReference type="EMBL" id="MCH7414905.1"/>
    </source>
</evidence>
<keyword evidence="3" id="KW-1185">Reference proteome</keyword>
<evidence type="ECO:0000313" key="3">
    <source>
        <dbReference type="Proteomes" id="UP001165430"/>
    </source>
</evidence>
<sequence length="167" mass="19334">MNKVKTSRSVGKKGTSKHLNLDKKIANNTYMDKFSPAWVVVHGKDAPSHNLELIDRIREGVKKTDWKDLISYIDSTEKEFENILPASISSMQKKEIYNKETSQRIYELAKLFGLGYEVFDSKDNFKNWLMTPSRALGNKKPFELLDSSFGFDIVENEIIRIQYNVYS</sequence>
<dbReference type="Proteomes" id="UP001165430">
    <property type="component" value="Unassembled WGS sequence"/>
</dbReference>
<organism evidence="2 3">
    <name type="scientific">Belliella alkalica</name>
    <dbReference type="NCBI Taxonomy" id="1730871"/>
    <lineage>
        <taxon>Bacteria</taxon>
        <taxon>Pseudomonadati</taxon>
        <taxon>Bacteroidota</taxon>
        <taxon>Cytophagia</taxon>
        <taxon>Cytophagales</taxon>
        <taxon>Cyclobacteriaceae</taxon>
        <taxon>Belliella</taxon>
    </lineage>
</organism>
<dbReference type="Pfam" id="PF09722">
    <property type="entry name" value="Xre_MbcA_ParS_C"/>
    <property type="match status" value="1"/>
</dbReference>
<reference evidence="2" key="1">
    <citation type="submission" date="2022-03" db="EMBL/GenBank/DDBJ databases">
        <title>De novo assembled genomes of Belliella spp. (Cyclobacteriaceae) strains.</title>
        <authorList>
            <person name="Szabo A."/>
            <person name="Korponai K."/>
            <person name="Felfoldi T."/>
        </authorList>
    </citation>
    <scope>NUCLEOTIDE SEQUENCE</scope>
    <source>
        <strain evidence="2">DSM 111903</strain>
    </source>
</reference>
<gene>
    <name evidence="2" type="ORF">MM213_15500</name>
</gene>
<dbReference type="RefSeq" id="WP_241413712.1">
    <property type="nucleotide sequence ID" value="NZ_JAKZGO010000014.1"/>
</dbReference>
<dbReference type="NCBIfam" id="TIGR02293">
    <property type="entry name" value="TAS_TIGR02293"/>
    <property type="match status" value="1"/>
</dbReference>
<protein>
    <submittedName>
        <fullName evidence="2">MbcA/ParS/Xre antitoxin family protein</fullName>
    </submittedName>
</protein>
<proteinExistence type="predicted"/>
<comment type="caution">
    <text evidence="2">The sequence shown here is derived from an EMBL/GenBank/DDBJ whole genome shotgun (WGS) entry which is preliminary data.</text>
</comment>
<accession>A0ABS9VEN3</accession>
<dbReference type="InterPro" id="IPR011979">
    <property type="entry name" value="Antitox_Xre"/>
</dbReference>
<evidence type="ECO:0000259" key="1">
    <source>
        <dbReference type="Pfam" id="PF09722"/>
    </source>
</evidence>
<feature type="domain" description="Antitoxin Xre/MbcA/ParS-like toxin-binding" evidence="1">
    <location>
        <begin position="115"/>
        <end position="163"/>
    </location>
</feature>
<dbReference type="InterPro" id="IPR024467">
    <property type="entry name" value="Xre/MbcA/ParS-like_toxin-bd"/>
</dbReference>